<keyword evidence="1" id="KW-0614">Plasmid</keyword>
<accession>A0A0P0P4L8</accession>
<protein>
    <submittedName>
        <fullName evidence="1">Uncharacterized protein</fullName>
    </submittedName>
</protein>
<gene>
    <name evidence="1" type="ORF">AQ619_18460</name>
</gene>
<evidence type="ECO:0000313" key="1">
    <source>
        <dbReference type="EMBL" id="ALL15468.1"/>
    </source>
</evidence>
<geneLocation type="plasmid" evidence="2">
    <name>CB4 Plasmid</name>
</geneLocation>
<dbReference type="KEGG" id="chq:AQ619_18460"/>
<proteinExistence type="predicted"/>
<sequence length="73" mass="7821">MKLETPLASFFEGLETPVGEGPFAGGLTDFLNQRGAHELVAAFTVMSPALRRQLVSLAMAMAETDDEASKPRP</sequence>
<dbReference type="OrthoDB" id="7923537at2"/>
<dbReference type="Proteomes" id="UP000056905">
    <property type="component" value="Plasmid pCB4"/>
</dbReference>
<organism evidence="1 2">
    <name type="scientific">Caulobacter henricii</name>
    <dbReference type="NCBI Taxonomy" id="69395"/>
    <lineage>
        <taxon>Bacteria</taxon>
        <taxon>Pseudomonadati</taxon>
        <taxon>Pseudomonadota</taxon>
        <taxon>Alphaproteobacteria</taxon>
        <taxon>Caulobacterales</taxon>
        <taxon>Caulobacteraceae</taxon>
        <taxon>Caulobacter</taxon>
    </lineage>
</organism>
<reference evidence="1 2" key="1">
    <citation type="submission" date="2015-10" db="EMBL/GenBank/DDBJ databases">
        <title>Conservation of the essential genome among Caulobacter and Brevundimonas species.</title>
        <authorList>
            <person name="Scott D."/>
            <person name="Ely B."/>
        </authorList>
    </citation>
    <scope>NUCLEOTIDE SEQUENCE [LARGE SCALE GENOMIC DNA]</scope>
    <source>
        <strain evidence="1 2">CB4</strain>
        <plasmid evidence="2">CB4 Plasmid</plasmid>
    </source>
</reference>
<dbReference type="RefSeq" id="WP_062152052.1">
    <property type="nucleotide sequence ID" value="NZ_CP013003.1"/>
</dbReference>
<dbReference type="EMBL" id="CP013003">
    <property type="protein sequence ID" value="ALL15468.1"/>
    <property type="molecule type" value="Genomic_DNA"/>
</dbReference>
<name>A0A0P0P4L8_9CAUL</name>
<dbReference type="AlphaFoldDB" id="A0A0P0P4L8"/>
<keyword evidence="2" id="KW-1185">Reference proteome</keyword>
<evidence type="ECO:0000313" key="2">
    <source>
        <dbReference type="Proteomes" id="UP000056905"/>
    </source>
</evidence>